<reference evidence="2 3" key="1">
    <citation type="submission" date="2019-04" db="EMBL/GenBank/DDBJ databases">
        <title>Annotation for the trematode Fasciola gigantica.</title>
        <authorList>
            <person name="Choi Y.-J."/>
        </authorList>
    </citation>
    <scope>NUCLEOTIDE SEQUENCE [LARGE SCALE GENOMIC DNA]</scope>
    <source>
        <strain evidence="2">Uganda_cow_1</strain>
    </source>
</reference>
<name>A0A504YBR8_FASGI</name>
<proteinExistence type="predicted"/>
<evidence type="ECO:0000256" key="1">
    <source>
        <dbReference type="SAM" id="Coils"/>
    </source>
</evidence>
<dbReference type="OrthoDB" id="79871at2759"/>
<protein>
    <submittedName>
        <fullName evidence="2">Rab GTPase-binding effector protein 1</fullName>
    </submittedName>
</protein>
<organism evidence="2 3">
    <name type="scientific">Fasciola gigantica</name>
    <name type="common">Giant liver fluke</name>
    <dbReference type="NCBI Taxonomy" id="46835"/>
    <lineage>
        <taxon>Eukaryota</taxon>
        <taxon>Metazoa</taxon>
        <taxon>Spiralia</taxon>
        <taxon>Lophotrochozoa</taxon>
        <taxon>Platyhelminthes</taxon>
        <taxon>Trematoda</taxon>
        <taxon>Digenea</taxon>
        <taxon>Plagiorchiida</taxon>
        <taxon>Echinostomata</taxon>
        <taxon>Echinostomatoidea</taxon>
        <taxon>Fasciolidae</taxon>
        <taxon>Fasciola</taxon>
    </lineage>
</organism>
<evidence type="ECO:0000313" key="2">
    <source>
        <dbReference type="EMBL" id="TPP57981.1"/>
    </source>
</evidence>
<dbReference type="AlphaFoldDB" id="A0A504YBR8"/>
<keyword evidence="3" id="KW-1185">Reference proteome</keyword>
<dbReference type="STRING" id="46835.A0A504YBR8"/>
<dbReference type="Proteomes" id="UP000316759">
    <property type="component" value="Unassembled WGS sequence"/>
</dbReference>
<comment type="caution">
    <text evidence="2">The sequence shown here is derived from an EMBL/GenBank/DDBJ whole genome shotgun (WGS) entry which is preliminary data.</text>
</comment>
<evidence type="ECO:0000313" key="3">
    <source>
        <dbReference type="Proteomes" id="UP000316759"/>
    </source>
</evidence>
<keyword evidence="1" id="KW-0175">Coiled coil</keyword>
<sequence length="126" mass="14515">MSVSTCFPLNRTLFSGTQFDSWLTIFDKCLQPRIMHTVIVYMCSFHLPVSLKAHRQATETELSRLSQDRRSVQTELENLQTHYDALLGRRAAAAKELSEQPIQLPSSKTDLELLALRMYEENLSLR</sequence>
<dbReference type="EMBL" id="SUNJ01012504">
    <property type="protein sequence ID" value="TPP57981.1"/>
    <property type="molecule type" value="Genomic_DNA"/>
</dbReference>
<accession>A0A504YBR8</accession>
<gene>
    <name evidence="2" type="ORF">FGIG_07530</name>
</gene>
<feature type="coiled-coil region" evidence="1">
    <location>
        <begin position="55"/>
        <end position="82"/>
    </location>
</feature>